<dbReference type="SMART" id="SM00563">
    <property type="entry name" value="PlsC"/>
    <property type="match status" value="1"/>
</dbReference>
<proteinExistence type="predicted"/>
<keyword evidence="3" id="KW-0808">Transferase</keyword>
<evidence type="ECO:0000313" key="7">
    <source>
        <dbReference type="EMBL" id="VVC91810.1"/>
    </source>
</evidence>
<dbReference type="GO" id="GO:0003841">
    <property type="term" value="F:1-acylglycerol-3-phosphate O-acyltransferase activity"/>
    <property type="evidence" value="ECO:0007669"/>
    <property type="project" value="UniProtKB-EC"/>
</dbReference>
<evidence type="ECO:0000256" key="3">
    <source>
        <dbReference type="ARBA" id="ARBA00022679"/>
    </source>
</evidence>
<dbReference type="GO" id="GO:0005783">
    <property type="term" value="C:endoplasmic reticulum"/>
    <property type="evidence" value="ECO:0007669"/>
    <property type="project" value="TreeGrafter"/>
</dbReference>
<accession>A0A5E4Q2P8</accession>
<dbReference type="PANTHER" id="PTHR10434:SF11">
    <property type="entry name" value="1-ACYL-SN-GLYCEROL-3-PHOSPHATE ACYLTRANSFERASE"/>
    <property type="match status" value="1"/>
</dbReference>
<dbReference type="EC" id="2.3.1.51" evidence="2"/>
<reference evidence="7 8" key="1">
    <citation type="submission" date="2017-07" db="EMBL/GenBank/DDBJ databases">
        <authorList>
            <person name="Talla V."/>
            <person name="Backstrom N."/>
        </authorList>
    </citation>
    <scope>NUCLEOTIDE SEQUENCE [LARGE SCALE GENOMIC DNA]</scope>
</reference>
<dbReference type="EMBL" id="FZQP02001115">
    <property type="protein sequence ID" value="VVC91810.1"/>
    <property type="molecule type" value="Genomic_DNA"/>
</dbReference>
<dbReference type="AlphaFoldDB" id="A0A5E4Q2P8"/>
<keyword evidence="8" id="KW-1185">Reference proteome</keyword>
<dbReference type="Pfam" id="PF01553">
    <property type="entry name" value="Acyltransferase"/>
    <property type="match status" value="1"/>
</dbReference>
<keyword evidence="5" id="KW-0812">Transmembrane</keyword>
<keyword evidence="5" id="KW-1133">Transmembrane helix</keyword>
<keyword evidence="4" id="KW-0012">Acyltransferase</keyword>
<comment type="pathway">
    <text evidence="1">Phospholipid metabolism; CDP-diacylglycerol biosynthesis; CDP-diacylglycerol from sn-glycerol 3-phosphate: step 2/3.</text>
</comment>
<dbReference type="PANTHER" id="PTHR10434">
    <property type="entry name" value="1-ACYL-SN-GLYCEROL-3-PHOSPHATE ACYLTRANSFERASE"/>
    <property type="match status" value="1"/>
</dbReference>
<evidence type="ECO:0000256" key="2">
    <source>
        <dbReference type="ARBA" id="ARBA00013211"/>
    </source>
</evidence>
<protein>
    <recommendedName>
        <fullName evidence="2">1-acylglycerol-3-phosphate O-acyltransferase</fullName>
        <ecNumber evidence="2">2.3.1.51</ecNumber>
    </recommendedName>
</protein>
<feature type="transmembrane region" description="Helical" evidence="5">
    <location>
        <begin position="29"/>
        <end position="53"/>
    </location>
</feature>
<organism evidence="7 8">
    <name type="scientific">Leptidea sinapis</name>
    <dbReference type="NCBI Taxonomy" id="189913"/>
    <lineage>
        <taxon>Eukaryota</taxon>
        <taxon>Metazoa</taxon>
        <taxon>Ecdysozoa</taxon>
        <taxon>Arthropoda</taxon>
        <taxon>Hexapoda</taxon>
        <taxon>Insecta</taxon>
        <taxon>Pterygota</taxon>
        <taxon>Neoptera</taxon>
        <taxon>Endopterygota</taxon>
        <taxon>Lepidoptera</taxon>
        <taxon>Glossata</taxon>
        <taxon>Ditrysia</taxon>
        <taxon>Papilionoidea</taxon>
        <taxon>Pieridae</taxon>
        <taxon>Dismorphiinae</taxon>
        <taxon>Leptidea</taxon>
    </lineage>
</organism>
<dbReference type="Proteomes" id="UP000324832">
    <property type="component" value="Unassembled WGS sequence"/>
</dbReference>
<dbReference type="InterPro" id="IPR002123">
    <property type="entry name" value="Plipid/glycerol_acylTrfase"/>
</dbReference>
<evidence type="ECO:0000256" key="1">
    <source>
        <dbReference type="ARBA" id="ARBA00004728"/>
    </source>
</evidence>
<dbReference type="GO" id="GO:0006654">
    <property type="term" value="P:phosphatidic acid biosynthetic process"/>
    <property type="evidence" value="ECO:0007669"/>
    <property type="project" value="TreeGrafter"/>
</dbReference>
<feature type="transmembrane region" description="Helical" evidence="5">
    <location>
        <begin position="5"/>
        <end position="23"/>
    </location>
</feature>
<dbReference type="CDD" id="cd07989">
    <property type="entry name" value="LPLAT_AGPAT-like"/>
    <property type="match status" value="1"/>
</dbReference>
<gene>
    <name evidence="7" type="ORF">LSINAPIS_LOCUS4379</name>
</gene>
<feature type="domain" description="Phospholipid/glycerol acyltransferase" evidence="6">
    <location>
        <begin position="94"/>
        <end position="188"/>
    </location>
</feature>
<dbReference type="SUPFAM" id="SSF69593">
    <property type="entry name" value="Glycerol-3-phosphate (1)-acyltransferase"/>
    <property type="match status" value="1"/>
</dbReference>
<name>A0A5E4Q2P8_9NEOP</name>
<evidence type="ECO:0000259" key="6">
    <source>
        <dbReference type="SMART" id="SM00563"/>
    </source>
</evidence>
<sequence>MVELWYLCIIIALLNLLLFLWSVRDHIKYFYNLTVFYFFGFLLASVIWPYFLIRPRNVKNITMCAKLLKHVARIIIGVTWEVRNESVLSEDIGAVIVSNHQSLLDVLVAKNEILYSGPVGIAAYLGGVAFVNRNDTKKAYKELSTISETKIWIFPEGRRNYNYSTMLPFKNGAFFTAIAAQRQIIPID</sequence>
<evidence type="ECO:0000256" key="5">
    <source>
        <dbReference type="SAM" id="Phobius"/>
    </source>
</evidence>
<keyword evidence="5" id="KW-0472">Membrane</keyword>
<evidence type="ECO:0000256" key="4">
    <source>
        <dbReference type="ARBA" id="ARBA00023315"/>
    </source>
</evidence>
<evidence type="ECO:0000313" key="8">
    <source>
        <dbReference type="Proteomes" id="UP000324832"/>
    </source>
</evidence>